<feature type="region of interest" description="Disordered" evidence="1">
    <location>
        <begin position="1"/>
        <end position="40"/>
    </location>
</feature>
<accession>A0A1N7NHT4</accession>
<dbReference type="AlphaFoldDB" id="A0A1N7NHT4"/>
<sequence>MAGGTSGFTMIQSTKDNRNLRSGRNKMSDSPYVRPHVKTQNNDPELYTELIAERFERKSQSSQYSILIFVILGILISTFFYILMVG</sequence>
<dbReference type="Proteomes" id="UP000186026">
    <property type="component" value="Unassembled WGS sequence"/>
</dbReference>
<dbReference type="RefSeq" id="WP_076501738.1">
    <property type="nucleotide sequence ID" value="NZ_FTOP01000010.1"/>
</dbReference>
<organism evidence="3 4">
    <name type="scientific">Belliella pelovolcani</name>
    <dbReference type="NCBI Taxonomy" id="529505"/>
    <lineage>
        <taxon>Bacteria</taxon>
        <taxon>Pseudomonadati</taxon>
        <taxon>Bacteroidota</taxon>
        <taxon>Cytophagia</taxon>
        <taxon>Cytophagales</taxon>
        <taxon>Cyclobacteriaceae</taxon>
        <taxon>Belliella</taxon>
    </lineage>
</organism>
<evidence type="ECO:0000313" key="4">
    <source>
        <dbReference type="Proteomes" id="UP000186026"/>
    </source>
</evidence>
<dbReference type="EMBL" id="FTOP01000010">
    <property type="protein sequence ID" value="SIS97860.1"/>
    <property type="molecule type" value="Genomic_DNA"/>
</dbReference>
<dbReference type="OrthoDB" id="839730at2"/>
<dbReference type="STRING" id="529505.SAMN05421761_11027"/>
<evidence type="ECO:0000256" key="1">
    <source>
        <dbReference type="SAM" id="MobiDB-lite"/>
    </source>
</evidence>
<reference evidence="4" key="1">
    <citation type="submission" date="2017-01" db="EMBL/GenBank/DDBJ databases">
        <authorList>
            <person name="Varghese N."/>
            <person name="Submissions S."/>
        </authorList>
    </citation>
    <scope>NUCLEOTIDE SEQUENCE [LARGE SCALE GENOMIC DNA]</scope>
    <source>
        <strain evidence="4">DSM 46698</strain>
    </source>
</reference>
<evidence type="ECO:0000256" key="2">
    <source>
        <dbReference type="SAM" id="Phobius"/>
    </source>
</evidence>
<evidence type="ECO:0000313" key="3">
    <source>
        <dbReference type="EMBL" id="SIS97860.1"/>
    </source>
</evidence>
<proteinExistence type="predicted"/>
<name>A0A1N7NHT4_9BACT</name>
<keyword evidence="2" id="KW-0472">Membrane</keyword>
<gene>
    <name evidence="3" type="ORF">SAMN05421761_11027</name>
</gene>
<protein>
    <submittedName>
        <fullName evidence="3">Uncharacterized protein</fullName>
    </submittedName>
</protein>
<keyword evidence="2" id="KW-1133">Transmembrane helix</keyword>
<keyword evidence="4" id="KW-1185">Reference proteome</keyword>
<keyword evidence="2" id="KW-0812">Transmembrane</keyword>
<feature type="transmembrane region" description="Helical" evidence="2">
    <location>
        <begin position="64"/>
        <end position="84"/>
    </location>
</feature>